<dbReference type="EMBL" id="BGPR01000149">
    <property type="protein sequence ID" value="GBL99584.1"/>
    <property type="molecule type" value="Genomic_DNA"/>
</dbReference>
<feature type="domain" description="CCHC-type" evidence="2">
    <location>
        <begin position="360"/>
        <end position="378"/>
    </location>
</feature>
<dbReference type="InterPro" id="IPR013103">
    <property type="entry name" value="RVT_2"/>
</dbReference>
<feature type="domain" description="CCHC-type" evidence="2">
    <location>
        <begin position="318"/>
        <end position="334"/>
    </location>
</feature>
<comment type="caution">
    <text evidence="3">The sequence shown here is derived from an EMBL/GenBank/DDBJ whole genome shotgun (WGS) entry which is preliminary data.</text>
</comment>
<reference evidence="3 4" key="1">
    <citation type="journal article" date="2019" name="Sci. Rep.">
        <title>Orb-weaving spider Araneus ventricosus genome elucidates the spidroin gene catalogue.</title>
        <authorList>
            <person name="Kono N."/>
            <person name="Nakamura H."/>
            <person name="Ohtoshi R."/>
            <person name="Moran D.A.P."/>
            <person name="Shinohara A."/>
            <person name="Yoshida Y."/>
            <person name="Fujiwara M."/>
            <person name="Mori M."/>
            <person name="Tomita M."/>
            <person name="Arakawa K."/>
        </authorList>
    </citation>
    <scope>NUCLEOTIDE SEQUENCE [LARGE SCALE GENOMIC DNA]</scope>
</reference>
<dbReference type="GO" id="GO:0003676">
    <property type="term" value="F:nucleic acid binding"/>
    <property type="evidence" value="ECO:0007669"/>
    <property type="project" value="InterPro"/>
</dbReference>
<dbReference type="Pfam" id="PF07727">
    <property type="entry name" value="RVT_2"/>
    <property type="match status" value="1"/>
</dbReference>
<accession>A0A4Y2C8C8</accession>
<proteinExistence type="predicted"/>
<protein>
    <submittedName>
        <fullName evidence="3">Retrovirus-related Pol polyprotein from transposon RE1</fullName>
    </submittedName>
</protein>
<organism evidence="3 4">
    <name type="scientific">Araneus ventricosus</name>
    <name type="common">Orbweaver spider</name>
    <name type="synonym">Epeira ventricosa</name>
    <dbReference type="NCBI Taxonomy" id="182803"/>
    <lineage>
        <taxon>Eukaryota</taxon>
        <taxon>Metazoa</taxon>
        <taxon>Ecdysozoa</taxon>
        <taxon>Arthropoda</taxon>
        <taxon>Chelicerata</taxon>
        <taxon>Arachnida</taxon>
        <taxon>Araneae</taxon>
        <taxon>Araneomorphae</taxon>
        <taxon>Entelegynae</taxon>
        <taxon>Araneoidea</taxon>
        <taxon>Araneidae</taxon>
        <taxon>Araneus</taxon>
    </lineage>
</organism>
<sequence>MTFEPEKFNFKSTTKYSDKNKNSENDSRSEGSNSDEIYETLEYECYNSELPKTFEDTQRSKDKEKWDFAMREELNMMRTRKVWELVDPPANKTIIGSKWVYNIKHEENKPKKYKARLIALGFKQKAGIDYGETFSPVVNFSIVKLMFIVLVSLLGWNRVQLDVKSAYLYGKLNEKVYLKQPPGFIVKDAESKVYLLHKALYGLHQSGRSWNCELDHILKNLKFDKLLWSNCLYKNKDVILVIYVDDIIVFGKTLNKLYLIPLTRPWGRMLEIIGRAVREMKSLSIPVPQGGHFHDVIFCMMLAYIKGLRIPKRPGFTQCWKCNYFHHSSNNCESKARCLKCGKNHRTAECEIKDKIPNPKCINCGKEGHVASWRGCESFPKPKLNNNYFNQFSHQRNANTFNSNWTVPQKSYANAVNSNNASQINFNTPPAQQMAPPNTRQTESAENINPNAVSDNLNPLDMFQALRDLREIFQAYPEIFQILLNLKNGNTVQEKANILMAGLANP</sequence>
<evidence type="ECO:0000259" key="2">
    <source>
        <dbReference type="SMART" id="SM00343"/>
    </source>
</evidence>
<feature type="compositionally biased region" description="Basic and acidic residues" evidence="1">
    <location>
        <begin position="16"/>
        <end position="29"/>
    </location>
</feature>
<evidence type="ECO:0000313" key="4">
    <source>
        <dbReference type="Proteomes" id="UP000499080"/>
    </source>
</evidence>
<dbReference type="InterPro" id="IPR001878">
    <property type="entry name" value="Znf_CCHC"/>
</dbReference>
<dbReference type="GO" id="GO:0071897">
    <property type="term" value="P:DNA biosynthetic process"/>
    <property type="evidence" value="ECO:0007669"/>
    <property type="project" value="UniProtKB-ARBA"/>
</dbReference>
<keyword evidence="4" id="KW-1185">Reference proteome</keyword>
<evidence type="ECO:0000313" key="3">
    <source>
        <dbReference type="EMBL" id="GBL99584.1"/>
    </source>
</evidence>
<dbReference type="SMART" id="SM00343">
    <property type="entry name" value="ZnF_C2HC"/>
    <property type="match status" value="3"/>
</dbReference>
<gene>
    <name evidence="3" type="primary">RE1_54</name>
    <name evidence="3" type="ORF">AVEN_68845_1</name>
</gene>
<feature type="domain" description="CCHC-type" evidence="2">
    <location>
        <begin position="337"/>
        <end position="352"/>
    </location>
</feature>
<evidence type="ECO:0000256" key="1">
    <source>
        <dbReference type="SAM" id="MobiDB-lite"/>
    </source>
</evidence>
<dbReference type="Proteomes" id="UP000499080">
    <property type="component" value="Unassembled WGS sequence"/>
</dbReference>
<dbReference type="SUPFAM" id="SSF56672">
    <property type="entry name" value="DNA/RNA polymerases"/>
    <property type="match status" value="1"/>
</dbReference>
<name>A0A4Y2C8C8_ARAVE</name>
<dbReference type="OrthoDB" id="3054497at2759"/>
<feature type="region of interest" description="Disordered" evidence="1">
    <location>
        <begin position="1"/>
        <end position="36"/>
    </location>
</feature>
<dbReference type="AlphaFoldDB" id="A0A4Y2C8C8"/>
<dbReference type="GO" id="GO:0008270">
    <property type="term" value="F:zinc ion binding"/>
    <property type="evidence" value="ECO:0007669"/>
    <property type="project" value="InterPro"/>
</dbReference>
<dbReference type="InterPro" id="IPR043502">
    <property type="entry name" value="DNA/RNA_pol_sf"/>
</dbReference>